<dbReference type="NCBIfam" id="NF006733">
    <property type="entry name" value="PRK09264.1"/>
    <property type="match status" value="1"/>
</dbReference>
<evidence type="ECO:0000256" key="14">
    <source>
        <dbReference type="RuleBase" id="RU003560"/>
    </source>
</evidence>
<dbReference type="Gene3D" id="3.90.1150.10">
    <property type="entry name" value="Aspartate Aminotransferase, domain 1"/>
    <property type="match status" value="1"/>
</dbReference>
<keyword evidence="8 15" id="KW-0808">Transferase</keyword>
<protein>
    <recommendedName>
        <fullName evidence="6">Diaminobutyrate--2-oxoglutarate transaminase</fullName>
        <ecNumber evidence="5">2.6.1.76</ecNumber>
    </recommendedName>
    <alternativeName>
        <fullName evidence="11">DABA aminotransferase</fullName>
    </alternativeName>
    <alternativeName>
        <fullName evidence="12">Diaminobutyrate--2-oxoglutarate aminotransferase</fullName>
    </alternativeName>
    <alternativeName>
        <fullName evidence="10">L-2,4-diaminobutyric acid transaminase</fullName>
    </alternativeName>
</protein>
<comment type="function">
    <text evidence="2">Catalyzes reversively the conversion of L-aspartate beta-semialdehyde (ASA) to L-2,4-diaminobutyrate (DABA) by transamination with L-glutamate.</text>
</comment>
<dbReference type="PROSITE" id="PS00600">
    <property type="entry name" value="AA_TRANSFER_CLASS_3"/>
    <property type="match status" value="1"/>
</dbReference>
<organism evidence="15 16">
    <name type="scientific">Streptomyces atroolivaceus</name>
    <dbReference type="NCBI Taxonomy" id="66869"/>
    <lineage>
        <taxon>Bacteria</taxon>
        <taxon>Bacillati</taxon>
        <taxon>Actinomycetota</taxon>
        <taxon>Actinomycetes</taxon>
        <taxon>Kitasatosporales</taxon>
        <taxon>Streptomycetaceae</taxon>
        <taxon>Streptomyces</taxon>
    </lineage>
</organism>
<dbReference type="Pfam" id="PF00202">
    <property type="entry name" value="Aminotran_3"/>
    <property type="match status" value="1"/>
</dbReference>
<comment type="pathway">
    <text evidence="3">Amine and polyamine biosynthesis; ectoine biosynthesis; L-ectoine from L-aspartate 4-semialdehyde: step 1/3.</text>
</comment>
<evidence type="ECO:0000256" key="6">
    <source>
        <dbReference type="ARBA" id="ARBA00014798"/>
    </source>
</evidence>
<dbReference type="CDD" id="cd00610">
    <property type="entry name" value="OAT_like"/>
    <property type="match status" value="1"/>
</dbReference>
<dbReference type="InterPro" id="IPR015421">
    <property type="entry name" value="PyrdxlP-dep_Trfase_major"/>
</dbReference>
<accession>A0ABV9VNG9</accession>
<evidence type="ECO:0000256" key="1">
    <source>
        <dbReference type="ARBA" id="ARBA00001933"/>
    </source>
</evidence>
<evidence type="ECO:0000313" key="16">
    <source>
        <dbReference type="Proteomes" id="UP001595908"/>
    </source>
</evidence>
<dbReference type="EMBL" id="JBHSJE010000022">
    <property type="protein sequence ID" value="MFC4983655.1"/>
    <property type="molecule type" value="Genomic_DNA"/>
</dbReference>
<keyword evidence="16" id="KW-1185">Reference proteome</keyword>
<evidence type="ECO:0000256" key="5">
    <source>
        <dbReference type="ARBA" id="ARBA00013155"/>
    </source>
</evidence>
<dbReference type="PIRSF" id="PIRSF000521">
    <property type="entry name" value="Transaminase_4ab_Lys_Orn"/>
    <property type="match status" value="1"/>
</dbReference>
<dbReference type="InterPro" id="IPR049704">
    <property type="entry name" value="Aminotrans_3_PPA_site"/>
</dbReference>
<dbReference type="Gene3D" id="3.40.640.10">
    <property type="entry name" value="Type I PLP-dependent aspartate aminotransferase-like (Major domain)"/>
    <property type="match status" value="1"/>
</dbReference>
<dbReference type="Proteomes" id="UP001595908">
    <property type="component" value="Unassembled WGS sequence"/>
</dbReference>
<gene>
    <name evidence="15" type="ORF">ACFPL4_35990</name>
</gene>
<dbReference type="EC" id="2.6.1.76" evidence="5"/>
<reference evidence="16" key="1">
    <citation type="journal article" date="2019" name="Int. J. Syst. Evol. Microbiol.">
        <title>The Global Catalogue of Microorganisms (GCM) 10K type strain sequencing project: providing services to taxonomists for standard genome sequencing and annotation.</title>
        <authorList>
            <consortium name="The Broad Institute Genomics Platform"/>
            <consortium name="The Broad Institute Genome Sequencing Center for Infectious Disease"/>
            <person name="Wu L."/>
            <person name="Ma J."/>
        </authorList>
    </citation>
    <scope>NUCLEOTIDE SEQUENCE [LARGE SCALE GENOMIC DNA]</scope>
    <source>
        <strain evidence="16">ICMP 257</strain>
    </source>
</reference>
<dbReference type="InterPro" id="IPR015422">
    <property type="entry name" value="PyrdxlP-dep_Trfase_small"/>
</dbReference>
<dbReference type="SUPFAM" id="SSF53383">
    <property type="entry name" value="PLP-dependent transferases"/>
    <property type="match status" value="1"/>
</dbReference>
<evidence type="ECO:0000256" key="9">
    <source>
        <dbReference type="ARBA" id="ARBA00022898"/>
    </source>
</evidence>
<proteinExistence type="inferred from homology"/>
<evidence type="ECO:0000256" key="11">
    <source>
        <dbReference type="ARBA" id="ARBA00030665"/>
    </source>
</evidence>
<evidence type="ECO:0000313" key="15">
    <source>
        <dbReference type="EMBL" id="MFC4983655.1"/>
    </source>
</evidence>
<dbReference type="NCBIfam" id="TIGR00709">
    <property type="entry name" value="dat"/>
    <property type="match status" value="1"/>
</dbReference>
<dbReference type="GeneID" id="31237609"/>
<dbReference type="InterPro" id="IPR005814">
    <property type="entry name" value="Aminotrans_3"/>
</dbReference>
<comment type="catalytic activity">
    <reaction evidence="13">
        <text>L-2,4-diaminobutanoate + 2-oxoglutarate = L-aspartate 4-semialdehyde + L-glutamate</text>
        <dbReference type="Rhea" id="RHEA:11160"/>
        <dbReference type="ChEBI" id="CHEBI:16810"/>
        <dbReference type="ChEBI" id="CHEBI:29985"/>
        <dbReference type="ChEBI" id="CHEBI:58761"/>
        <dbReference type="ChEBI" id="CHEBI:537519"/>
        <dbReference type="EC" id="2.6.1.76"/>
    </reaction>
</comment>
<dbReference type="InterPro" id="IPR004637">
    <property type="entry name" value="Dat"/>
</dbReference>
<dbReference type="PANTHER" id="PTHR43552">
    <property type="entry name" value="DIAMINOBUTYRATE--2-OXOGLUTARATE AMINOTRANSFERASE"/>
    <property type="match status" value="1"/>
</dbReference>
<evidence type="ECO:0000256" key="3">
    <source>
        <dbReference type="ARBA" id="ARBA00004946"/>
    </source>
</evidence>
<evidence type="ECO:0000256" key="4">
    <source>
        <dbReference type="ARBA" id="ARBA00008954"/>
    </source>
</evidence>
<keyword evidence="9 14" id="KW-0663">Pyridoxal phosphate</keyword>
<dbReference type="InterPro" id="IPR015424">
    <property type="entry name" value="PyrdxlP-dep_Trfase"/>
</dbReference>
<comment type="caution">
    <text evidence="15">The sequence shown here is derived from an EMBL/GenBank/DDBJ whole genome shotgun (WGS) entry which is preliminary data.</text>
</comment>
<keyword evidence="7 15" id="KW-0032">Aminotransferase</keyword>
<comment type="similarity">
    <text evidence="4 14">Belongs to the class-III pyridoxal-phosphate-dependent aminotransferase family.</text>
</comment>
<dbReference type="GO" id="GO:0045303">
    <property type="term" value="F:diaminobutyrate-2-oxoglutarate transaminase activity"/>
    <property type="evidence" value="ECO:0007669"/>
    <property type="project" value="UniProtKB-EC"/>
</dbReference>
<name>A0ABV9VNG9_STRAZ</name>
<evidence type="ECO:0000256" key="2">
    <source>
        <dbReference type="ARBA" id="ARBA00002189"/>
    </source>
</evidence>
<comment type="cofactor">
    <cofactor evidence="1">
        <name>pyridoxal 5'-phosphate</name>
        <dbReference type="ChEBI" id="CHEBI:597326"/>
    </cofactor>
</comment>
<evidence type="ECO:0000256" key="7">
    <source>
        <dbReference type="ARBA" id="ARBA00022576"/>
    </source>
</evidence>
<evidence type="ECO:0000256" key="13">
    <source>
        <dbReference type="ARBA" id="ARBA00049111"/>
    </source>
</evidence>
<dbReference type="PANTHER" id="PTHR43552:SF2">
    <property type="entry name" value="DIAMINOBUTYRATE--2-OXOGLUTARATE TRANSAMINASE"/>
    <property type="match status" value="1"/>
</dbReference>
<dbReference type="RefSeq" id="WP_033305814.1">
    <property type="nucleotide sequence ID" value="NZ_JBFAGR010000037.1"/>
</dbReference>
<sequence>MTTAITPPAPTPPLVVSGPPDVAVFERHESHVRSYCRKFPVVFERAKGARLYAEDGRVFTDFFCGAGTLNYGHNPSPIKSRIVDYLASDGMMHGLDMYTGAKRSFLVALTEHILRPRGLEYTVQFSGPTGTDAVEAALKLARKATGRRGIFAFSGGYHGMSRGSLAVTGNGRARLAGGVHGQDEVTFIPYEDGPQGPFDSVGFIERLLADSSSGVEKPAAVIVEPLQMEGGVYEASADWLRRLRAVTERHGILLICDEIQSGCGRTGTFFAFEESGIVPDIVTVSKSISGYGLPLALTLFHPRLDVWEPGEHTGTFRGNQLAFVAATAAAELWSRPGFLAQLPAPARRLAELGAELTAAEPEIVVRGRGMVLGIDLGRCGGGERAAAVQRYAFDHGLIVELSGRDDEVVKVLPPLTITPEELGHGLGVLRAALLTR</sequence>
<evidence type="ECO:0000256" key="8">
    <source>
        <dbReference type="ARBA" id="ARBA00022679"/>
    </source>
</evidence>
<evidence type="ECO:0000256" key="12">
    <source>
        <dbReference type="ARBA" id="ARBA00031476"/>
    </source>
</evidence>
<evidence type="ECO:0000256" key="10">
    <source>
        <dbReference type="ARBA" id="ARBA00029744"/>
    </source>
</evidence>